<dbReference type="EMBL" id="NNAY01000857">
    <property type="protein sequence ID" value="OXU26183.1"/>
    <property type="molecule type" value="Genomic_DNA"/>
</dbReference>
<protein>
    <submittedName>
        <fullName evidence="1">Uncharacterized protein</fullName>
    </submittedName>
</protein>
<name>A0A232F6V1_9HYME</name>
<evidence type="ECO:0000313" key="2">
    <source>
        <dbReference type="Proteomes" id="UP000215335"/>
    </source>
</evidence>
<organism evidence="1 2">
    <name type="scientific">Trichomalopsis sarcophagae</name>
    <dbReference type="NCBI Taxonomy" id="543379"/>
    <lineage>
        <taxon>Eukaryota</taxon>
        <taxon>Metazoa</taxon>
        <taxon>Ecdysozoa</taxon>
        <taxon>Arthropoda</taxon>
        <taxon>Hexapoda</taxon>
        <taxon>Insecta</taxon>
        <taxon>Pterygota</taxon>
        <taxon>Neoptera</taxon>
        <taxon>Endopterygota</taxon>
        <taxon>Hymenoptera</taxon>
        <taxon>Apocrita</taxon>
        <taxon>Proctotrupomorpha</taxon>
        <taxon>Chalcidoidea</taxon>
        <taxon>Pteromalidae</taxon>
        <taxon>Pteromalinae</taxon>
        <taxon>Trichomalopsis</taxon>
    </lineage>
</organism>
<proteinExistence type="predicted"/>
<dbReference type="Proteomes" id="UP000215335">
    <property type="component" value="Unassembled WGS sequence"/>
</dbReference>
<comment type="caution">
    <text evidence="1">The sequence shown here is derived from an EMBL/GenBank/DDBJ whole genome shotgun (WGS) entry which is preliminary data.</text>
</comment>
<keyword evidence="2" id="KW-1185">Reference proteome</keyword>
<sequence length="82" mass="9503">MKFQLLHHGTTLVHWECEGGASRTALSQMVKSNIVKSLGEIEVFFKEMPARNRYNSSANGNKWSIISGRRRSRERFPVYDYP</sequence>
<dbReference type="AlphaFoldDB" id="A0A232F6V1"/>
<evidence type="ECO:0000313" key="1">
    <source>
        <dbReference type="EMBL" id="OXU26183.1"/>
    </source>
</evidence>
<gene>
    <name evidence="1" type="ORF">TSAR_014424</name>
</gene>
<accession>A0A232F6V1</accession>
<reference evidence="1 2" key="1">
    <citation type="journal article" date="2017" name="Curr. Biol.">
        <title>The Evolution of Venom by Co-option of Single-Copy Genes.</title>
        <authorList>
            <person name="Martinson E.O."/>
            <person name="Mrinalini"/>
            <person name="Kelkar Y.D."/>
            <person name="Chang C.H."/>
            <person name="Werren J.H."/>
        </authorList>
    </citation>
    <scope>NUCLEOTIDE SEQUENCE [LARGE SCALE GENOMIC DNA]</scope>
    <source>
        <strain evidence="1 2">Alberta</strain>
        <tissue evidence="1">Whole body</tissue>
    </source>
</reference>